<evidence type="ECO:0000313" key="1">
    <source>
        <dbReference type="EMBL" id="CAL1581821.1"/>
    </source>
</evidence>
<reference evidence="1 2" key="1">
    <citation type="submission" date="2024-04" db="EMBL/GenBank/DDBJ databases">
        <authorList>
            <person name="Waldvogel A.-M."/>
            <person name="Schoenle A."/>
        </authorList>
    </citation>
    <scope>NUCLEOTIDE SEQUENCE [LARGE SCALE GENOMIC DNA]</scope>
</reference>
<proteinExistence type="predicted"/>
<organism evidence="1 2">
    <name type="scientific">Knipowitschia caucasica</name>
    <name type="common">Caucasian dwarf goby</name>
    <name type="synonym">Pomatoschistus caucasicus</name>
    <dbReference type="NCBI Taxonomy" id="637954"/>
    <lineage>
        <taxon>Eukaryota</taxon>
        <taxon>Metazoa</taxon>
        <taxon>Chordata</taxon>
        <taxon>Craniata</taxon>
        <taxon>Vertebrata</taxon>
        <taxon>Euteleostomi</taxon>
        <taxon>Actinopterygii</taxon>
        <taxon>Neopterygii</taxon>
        <taxon>Teleostei</taxon>
        <taxon>Neoteleostei</taxon>
        <taxon>Acanthomorphata</taxon>
        <taxon>Gobiaria</taxon>
        <taxon>Gobiiformes</taxon>
        <taxon>Gobioidei</taxon>
        <taxon>Gobiidae</taxon>
        <taxon>Gobiinae</taxon>
        <taxon>Knipowitschia</taxon>
    </lineage>
</organism>
<dbReference type="EMBL" id="OZ035837">
    <property type="protein sequence ID" value="CAL1581821.1"/>
    <property type="molecule type" value="Genomic_DNA"/>
</dbReference>
<dbReference type="Proteomes" id="UP001497482">
    <property type="component" value="Chromosome 15"/>
</dbReference>
<name>A0AAV2JVX7_KNICA</name>
<dbReference type="PANTHER" id="PTHR31025">
    <property type="entry name" value="SI:CH211-196P9.1-RELATED"/>
    <property type="match status" value="1"/>
</dbReference>
<protein>
    <submittedName>
        <fullName evidence="1">Uncharacterized protein</fullName>
    </submittedName>
</protein>
<accession>A0AAV2JVX7</accession>
<evidence type="ECO:0000313" key="2">
    <source>
        <dbReference type="Proteomes" id="UP001497482"/>
    </source>
</evidence>
<keyword evidence="2" id="KW-1185">Reference proteome</keyword>
<dbReference type="AlphaFoldDB" id="A0AAV2JVX7"/>
<sequence>MDKTFSYRRYEVVRDAPLVQDFKERWPGLFDVYEINAEFKRLTTIPLQSRFLSQLDIFSNKLLALFKKRGGQIGKKLQELMKSMTDEYSDEAVDAGRECILKALCVYLNEDPDILIKEHVGNNEADFEDYTENTTVGIFTAKQHAAQSKPDDIGIILEGQIVIQELDNVPLAYALLFGLLYALNMDYPPQQRYFFEVVQKVIMELDGGTLSRKAQVLKNRLLE</sequence>
<dbReference type="PANTHER" id="PTHR31025:SF27">
    <property type="entry name" value="SI:CH211-193K19.2-RELATED"/>
    <property type="match status" value="1"/>
</dbReference>
<gene>
    <name evidence="1" type="ORF">KC01_LOCUS12538</name>
</gene>